<dbReference type="OrthoDB" id="5601064at2"/>
<keyword evidence="1" id="KW-0132">Cell division</keyword>
<comment type="caution">
    <text evidence="1">The sequence shown here is derived from an EMBL/GenBank/DDBJ whole genome shotgun (WGS) entry which is preliminary data.</text>
</comment>
<accession>A0A233RFF9</accession>
<evidence type="ECO:0000313" key="2">
    <source>
        <dbReference type="Proteomes" id="UP000242757"/>
    </source>
</evidence>
<dbReference type="AlphaFoldDB" id="A0A233RFF9"/>
<reference evidence="1 2" key="1">
    <citation type="submission" date="2017-08" db="EMBL/GenBank/DDBJ databases">
        <title>A Genome Sequence of Oceanimonas doudoroffii ATCC 27123T.</title>
        <authorList>
            <person name="Brennan M.A."/>
            <person name="Maclea K.S."/>
            <person name="Mcclelland W.D."/>
            <person name="Trachtenberg A.M."/>
        </authorList>
    </citation>
    <scope>NUCLEOTIDE SEQUENCE [LARGE SCALE GENOMIC DNA]</scope>
    <source>
        <strain evidence="1 2">ATCC 27123</strain>
    </source>
</reference>
<sequence>MMNLSLIRKQALIPSQQALPHCHSAALNTAPQPEVLTRLAALSHGNGGWILVANAPTRLCRQRLAAAGINPARVLDAQRLTPQQLQRALASPTIAAVVCWQQQDETFLHQRQADARLFVIGPAVPGNPLH</sequence>
<organism evidence="1 2">
    <name type="scientific">Oceanimonas doudoroffii</name>
    <dbReference type="NCBI Taxonomy" id="84158"/>
    <lineage>
        <taxon>Bacteria</taxon>
        <taxon>Pseudomonadati</taxon>
        <taxon>Pseudomonadota</taxon>
        <taxon>Gammaproteobacteria</taxon>
        <taxon>Aeromonadales</taxon>
        <taxon>Aeromonadaceae</taxon>
        <taxon>Oceanimonas</taxon>
    </lineage>
</organism>
<dbReference type="InterPro" id="IPR027417">
    <property type="entry name" value="P-loop_NTPase"/>
</dbReference>
<keyword evidence="2" id="KW-1185">Reference proteome</keyword>
<name>A0A233RFF9_9GAMM</name>
<dbReference type="GO" id="GO:0051301">
    <property type="term" value="P:cell division"/>
    <property type="evidence" value="ECO:0007669"/>
    <property type="project" value="UniProtKB-KW"/>
</dbReference>
<dbReference type="RefSeq" id="WP_094198911.1">
    <property type="nucleotide sequence ID" value="NZ_NBIM01000001.1"/>
</dbReference>
<evidence type="ECO:0000313" key="1">
    <source>
        <dbReference type="EMBL" id="OXY82132.1"/>
    </source>
</evidence>
<proteinExistence type="predicted"/>
<dbReference type="SUPFAM" id="SSF52540">
    <property type="entry name" value="P-loop containing nucleoside triphosphate hydrolases"/>
    <property type="match status" value="1"/>
</dbReference>
<dbReference type="Proteomes" id="UP000242757">
    <property type="component" value="Unassembled WGS sequence"/>
</dbReference>
<dbReference type="EMBL" id="NBIM01000001">
    <property type="protein sequence ID" value="OXY82132.1"/>
    <property type="molecule type" value="Genomic_DNA"/>
</dbReference>
<gene>
    <name evidence="1" type="ORF">B6S08_00925</name>
</gene>
<dbReference type="Gene3D" id="3.40.50.300">
    <property type="entry name" value="P-loop containing nucleotide triphosphate hydrolases"/>
    <property type="match status" value="1"/>
</dbReference>
<protein>
    <submittedName>
        <fullName evidence="1">Cell division inhibitor</fullName>
    </submittedName>
</protein>
<keyword evidence="1" id="KW-0131">Cell cycle</keyword>